<evidence type="ECO:0000256" key="12">
    <source>
        <dbReference type="SAM" id="Phobius"/>
    </source>
</evidence>
<evidence type="ECO:0000256" key="4">
    <source>
        <dbReference type="ARBA" id="ARBA00022723"/>
    </source>
</evidence>
<dbReference type="InterPro" id="IPR003780">
    <property type="entry name" value="COX15/CtaA_fam"/>
</dbReference>
<dbReference type="EMBL" id="JAUHLN010000001">
    <property type="protein sequence ID" value="MDN4071701.1"/>
    <property type="molecule type" value="Genomic_DNA"/>
</dbReference>
<keyword evidence="2" id="KW-1003">Cell membrane</keyword>
<keyword evidence="9 12" id="KW-0472">Membrane</keyword>
<evidence type="ECO:0000256" key="7">
    <source>
        <dbReference type="ARBA" id="ARBA00023004"/>
    </source>
</evidence>
<accession>A0ABT8E1C2</accession>
<feature type="transmembrane region" description="Helical" evidence="12">
    <location>
        <begin position="210"/>
        <end position="229"/>
    </location>
</feature>
<name>A0ABT8E1C2_9BACL</name>
<feature type="transmembrane region" description="Helical" evidence="12">
    <location>
        <begin position="118"/>
        <end position="140"/>
    </location>
</feature>
<sequence length="300" mass="33350">MDKAFKAMAVFTSVIMFLLMIAGTLVTDTDSGMGCGSDWPLCNGKFIPEYTVATMIEYTHRLITGFAGIVVIIFSIWAWRRYRGIREVKGLAILGISFIIVESIIGAAAVMWPQSAEVLALHFGFSLLAFTGVVLLSVYVVQKDRSHLLVKSAVSKRFKWFAWITVAYAYLDIYSGAYLRHVKASLACTDFPGCYPGNYLPLAGLPGIHYLHRIAAVVLLCLVLGLLIYSYRHLRSNRPDLYYASLIAFILTLLQGVSGVLVVLTRLNIFSTLSHSALITLLFAVLFYIALQTRKKPENM</sequence>
<evidence type="ECO:0000256" key="6">
    <source>
        <dbReference type="ARBA" id="ARBA00023002"/>
    </source>
</evidence>
<feature type="transmembrane region" description="Helical" evidence="12">
    <location>
        <begin position="160"/>
        <end position="179"/>
    </location>
</feature>
<dbReference type="InterPro" id="IPR050450">
    <property type="entry name" value="COX15/CtaA_HemeA_synthase"/>
</dbReference>
<evidence type="ECO:0000256" key="3">
    <source>
        <dbReference type="ARBA" id="ARBA00022692"/>
    </source>
</evidence>
<keyword evidence="3 12" id="KW-0812">Transmembrane</keyword>
<proteinExistence type="predicted"/>
<evidence type="ECO:0000256" key="2">
    <source>
        <dbReference type="ARBA" id="ARBA00022475"/>
    </source>
</evidence>
<feature type="transmembrane region" description="Helical" evidence="12">
    <location>
        <begin position="7"/>
        <end position="26"/>
    </location>
</feature>
<gene>
    <name evidence="13" type="ORF">QYF49_01470</name>
</gene>
<keyword evidence="10" id="KW-1015">Disulfide bond</keyword>
<feature type="transmembrane region" description="Helical" evidence="12">
    <location>
        <begin position="58"/>
        <end position="79"/>
    </location>
</feature>
<dbReference type="RefSeq" id="WP_290397865.1">
    <property type="nucleotide sequence ID" value="NZ_JAUHLN010000001.1"/>
</dbReference>
<keyword evidence="6" id="KW-0560">Oxidoreductase</keyword>
<keyword evidence="14" id="KW-1185">Reference proteome</keyword>
<organism evidence="13 14">
    <name type="scientific">Fictibacillus terranigra</name>
    <dbReference type="NCBI Taxonomy" id="3058424"/>
    <lineage>
        <taxon>Bacteria</taxon>
        <taxon>Bacillati</taxon>
        <taxon>Bacillota</taxon>
        <taxon>Bacilli</taxon>
        <taxon>Bacillales</taxon>
        <taxon>Fictibacillaceae</taxon>
        <taxon>Fictibacillus</taxon>
    </lineage>
</organism>
<keyword evidence="8" id="KW-0350">Heme biosynthesis</keyword>
<comment type="subcellular location">
    <subcellularLocation>
        <location evidence="1">Membrane</location>
        <topology evidence="1">Multi-pass membrane protein</topology>
    </subcellularLocation>
</comment>
<dbReference type="PANTHER" id="PTHR35457">
    <property type="entry name" value="HEME A SYNTHASE"/>
    <property type="match status" value="1"/>
</dbReference>
<evidence type="ECO:0000313" key="13">
    <source>
        <dbReference type="EMBL" id="MDN4071701.1"/>
    </source>
</evidence>
<feature type="transmembrane region" description="Helical" evidence="12">
    <location>
        <begin position="269"/>
        <end position="291"/>
    </location>
</feature>
<feature type="transmembrane region" description="Helical" evidence="12">
    <location>
        <begin position="241"/>
        <end position="263"/>
    </location>
</feature>
<feature type="transmembrane region" description="Helical" evidence="12">
    <location>
        <begin position="91"/>
        <end position="112"/>
    </location>
</feature>
<reference evidence="13" key="1">
    <citation type="submission" date="2023-06" db="EMBL/GenBank/DDBJ databases">
        <title>Draft Genome Sequences of Representative Paenibacillus Polymyxa, Bacillus cereus, Fictibacillus sp., and Brevibacillus agri Strains Isolated from Amazonian Dark Earth.</title>
        <authorList>
            <person name="Pellegrinetti T.A."/>
            <person name="Cunha I.C.M."/>
            <person name="Chaves M.G."/>
            <person name="Freitas A.S."/>
            <person name="Silva A.V.R."/>
            <person name="Tsai S.M."/>
            <person name="Mendes L.W."/>
        </authorList>
    </citation>
    <scope>NUCLEOTIDE SEQUENCE</scope>
    <source>
        <strain evidence="13">CENA-BCM004</strain>
    </source>
</reference>
<evidence type="ECO:0000256" key="9">
    <source>
        <dbReference type="ARBA" id="ARBA00023136"/>
    </source>
</evidence>
<comment type="pathway">
    <text evidence="11">Porphyrin-containing compound metabolism.</text>
</comment>
<protein>
    <submittedName>
        <fullName evidence="13">Heme A synthase</fullName>
    </submittedName>
</protein>
<dbReference type="Proteomes" id="UP001168694">
    <property type="component" value="Unassembled WGS sequence"/>
</dbReference>
<evidence type="ECO:0000313" key="14">
    <source>
        <dbReference type="Proteomes" id="UP001168694"/>
    </source>
</evidence>
<evidence type="ECO:0000256" key="8">
    <source>
        <dbReference type="ARBA" id="ARBA00023133"/>
    </source>
</evidence>
<keyword evidence="7" id="KW-0408">Iron</keyword>
<dbReference type="PANTHER" id="PTHR35457:SF1">
    <property type="entry name" value="HEME A SYNTHASE"/>
    <property type="match status" value="1"/>
</dbReference>
<keyword evidence="5 12" id="KW-1133">Transmembrane helix</keyword>
<dbReference type="Pfam" id="PF02628">
    <property type="entry name" value="COX15-CtaA"/>
    <property type="match status" value="1"/>
</dbReference>
<evidence type="ECO:0000256" key="1">
    <source>
        <dbReference type="ARBA" id="ARBA00004141"/>
    </source>
</evidence>
<comment type="caution">
    <text evidence="13">The sequence shown here is derived from an EMBL/GenBank/DDBJ whole genome shotgun (WGS) entry which is preliminary data.</text>
</comment>
<evidence type="ECO:0000256" key="10">
    <source>
        <dbReference type="ARBA" id="ARBA00023157"/>
    </source>
</evidence>
<evidence type="ECO:0000256" key="11">
    <source>
        <dbReference type="ARBA" id="ARBA00023444"/>
    </source>
</evidence>
<keyword evidence="4" id="KW-0479">Metal-binding</keyword>
<evidence type="ECO:0000256" key="5">
    <source>
        <dbReference type="ARBA" id="ARBA00022989"/>
    </source>
</evidence>